<evidence type="ECO:0000313" key="1">
    <source>
        <dbReference type="EMBL" id="CRY96519.1"/>
    </source>
</evidence>
<protein>
    <submittedName>
        <fullName evidence="1">Uncharacterized protein</fullName>
    </submittedName>
</protein>
<organism evidence="1">
    <name type="scientific">uncultured prokaryote</name>
    <dbReference type="NCBI Taxonomy" id="198431"/>
    <lineage>
        <taxon>unclassified sequences</taxon>
        <taxon>environmental samples</taxon>
    </lineage>
</organism>
<sequence>MEKNERWADLLERQASVIDGLDLYLEACGRRGITDVVAVSSRDQAVRVYRKSLASMPVEALFLYACRDSRSRQS</sequence>
<proteinExistence type="predicted"/>
<accession>A0A0H5Q543</accession>
<reference evidence="1" key="1">
    <citation type="submission" date="2015-06" db="EMBL/GenBank/DDBJ databases">
        <authorList>
            <person name="Joergensen T."/>
        </authorList>
    </citation>
    <scope>NUCLEOTIDE SEQUENCE</scope>
    <source>
        <strain evidence="1">RGFK1122</strain>
    </source>
</reference>
<reference evidence="1" key="2">
    <citation type="submission" date="2015-07" db="EMBL/GenBank/DDBJ databases">
        <title>Plasmids, circular viruses and viroids from rat gut.</title>
        <authorList>
            <person name="Jorgensen T.J."/>
            <person name="Hansen M.A."/>
            <person name="Xu Z."/>
            <person name="Tabak M.A."/>
            <person name="Sorensen S.J."/>
            <person name="Hansen L.H."/>
        </authorList>
    </citation>
    <scope>NUCLEOTIDE SEQUENCE</scope>
    <source>
        <strain evidence="1">RGFK1122</strain>
    </source>
</reference>
<dbReference type="EMBL" id="LN853703">
    <property type="protein sequence ID" value="CRY96519.1"/>
    <property type="molecule type" value="Genomic_DNA"/>
</dbReference>
<name>A0A0H5Q543_9ZZZZ</name>
<dbReference type="AlphaFoldDB" id="A0A0H5Q543"/>